<evidence type="ECO:0000313" key="4">
    <source>
        <dbReference type="Proteomes" id="UP000240621"/>
    </source>
</evidence>
<feature type="transmembrane region" description="Helical" evidence="1">
    <location>
        <begin position="67"/>
        <end position="84"/>
    </location>
</feature>
<dbReference type="Proteomes" id="UP000240621">
    <property type="component" value="Unassembled WGS sequence"/>
</dbReference>
<gene>
    <name evidence="3" type="ORF">CLV93_11550</name>
    <name evidence="2" type="ORF">JCM18694_29510</name>
</gene>
<dbReference type="AlphaFoldDB" id="A0A2P8C6C7"/>
<organism evidence="3 4">
    <name type="scientific">Prolixibacter denitrificans</name>
    <dbReference type="NCBI Taxonomy" id="1541063"/>
    <lineage>
        <taxon>Bacteria</taxon>
        <taxon>Pseudomonadati</taxon>
        <taxon>Bacteroidota</taxon>
        <taxon>Bacteroidia</taxon>
        <taxon>Marinilabiliales</taxon>
        <taxon>Prolixibacteraceae</taxon>
        <taxon>Prolixibacter</taxon>
    </lineage>
</organism>
<feature type="transmembrane region" description="Helical" evidence="1">
    <location>
        <begin position="188"/>
        <end position="206"/>
    </location>
</feature>
<feature type="transmembrane region" description="Helical" evidence="1">
    <location>
        <begin position="7"/>
        <end position="23"/>
    </location>
</feature>
<feature type="transmembrane region" description="Helical" evidence="1">
    <location>
        <begin position="218"/>
        <end position="242"/>
    </location>
</feature>
<keyword evidence="1" id="KW-0472">Membrane</keyword>
<evidence type="ECO:0000313" key="5">
    <source>
        <dbReference type="Proteomes" id="UP000396862"/>
    </source>
</evidence>
<sequence length="254" mass="29805">MKRIRNTILTILLLSSYLLFSYYYFNGWWYSSIGTVLILLFSYLIWGKQFRRVTGTKISHTTFHKTVLLAFIMIVASILLIQHIGNRHMTAIQFTNCRNYFHDIFYILNEEIILGAIPLYLLIRKWKINSLLATGGLALFFAAAHFAFYRWIFLQRGTLELTTLTTLFLVAFVRNCLIVLNGHIGYSWALHFGWMMVMFGNRLYFVETNTSINEPERFNMFLGSPEMVSISLILAVVSFIYLTRRDKRIKKMNI</sequence>
<evidence type="ECO:0000313" key="3">
    <source>
        <dbReference type="EMBL" id="PSK80520.1"/>
    </source>
</evidence>
<reference evidence="2 5" key="2">
    <citation type="submission" date="2019-10" db="EMBL/GenBank/DDBJ databases">
        <title>Prolixibacter strains distinguished by the presence of nitrate reductase genes were adept at nitrate-dependent anaerobic corrosion of metallic iron and carbon steel.</title>
        <authorList>
            <person name="Iino T."/>
            <person name="Shono N."/>
            <person name="Ito K."/>
            <person name="Nakamura R."/>
            <person name="Sueoka K."/>
            <person name="Harayama S."/>
            <person name="Ohkuma M."/>
        </authorList>
    </citation>
    <scope>NUCLEOTIDE SEQUENCE [LARGE SCALE GENOMIC DNA]</scope>
    <source>
        <strain evidence="2 5">MIC1-1</strain>
    </source>
</reference>
<comment type="caution">
    <text evidence="3">The sequence shown here is derived from an EMBL/GenBank/DDBJ whole genome shotgun (WGS) entry which is preliminary data.</text>
</comment>
<dbReference type="RefSeq" id="WP_106543814.1">
    <property type="nucleotide sequence ID" value="NZ_BLAU01000001.1"/>
</dbReference>
<accession>A0A2P8C6C7</accession>
<keyword evidence="1" id="KW-0812">Transmembrane</keyword>
<proteinExistence type="predicted"/>
<reference evidence="3 4" key="1">
    <citation type="submission" date="2018-03" db="EMBL/GenBank/DDBJ databases">
        <title>Genomic Encyclopedia of Archaeal and Bacterial Type Strains, Phase II (KMG-II): from individual species to whole genera.</title>
        <authorList>
            <person name="Goeker M."/>
        </authorList>
    </citation>
    <scope>NUCLEOTIDE SEQUENCE [LARGE SCALE GENOMIC DNA]</scope>
    <source>
        <strain evidence="3 4">DSM 27267</strain>
    </source>
</reference>
<feature type="transmembrane region" description="Helical" evidence="1">
    <location>
        <begin position="29"/>
        <end position="46"/>
    </location>
</feature>
<protein>
    <recommendedName>
        <fullName evidence="6">CAAX prenyl protease-like protein</fullName>
    </recommendedName>
</protein>
<keyword evidence="5" id="KW-1185">Reference proteome</keyword>
<feature type="transmembrane region" description="Helical" evidence="1">
    <location>
        <begin position="161"/>
        <end position="181"/>
    </location>
</feature>
<dbReference type="EMBL" id="PYGC01000015">
    <property type="protein sequence ID" value="PSK80520.1"/>
    <property type="molecule type" value="Genomic_DNA"/>
</dbReference>
<name>A0A2P8C6C7_9BACT</name>
<dbReference type="OrthoDB" id="9935385at2"/>
<dbReference type="EMBL" id="BLAU01000001">
    <property type="protein sequence ID" value="GET22705.1"/>
    <property type="molecule type" value="Genomic_DNA"/>
</dbReference>
<keyword evidence="1" id="KW-1133">Transmembrane helix</keyword>
<evidence type="ECO:0000256" key="1">
    <source>
        <dbReference type="SAM" id="Phobius"/>
    </source>
</evidence>
<dbReference type="Proteomes" id="UP000396862">
    <property type="component" value="Unassembled WGS sequence"/>
</dbReference>
<evidence type="ECO:0008006" key="6">
    <source>
        <dbReference type="Google" id="ProtNLM"/>
    </source>
</evidence>
<feature type="transmembrane region" description="Helical" evidence="1">
    <location>
        <begin position="104"/>
        <end position="123"/>
    </location>
</feature>
<evidence type="ECO:0000313" key="2">
    <source>
        <dbReference type="EMBL" id="GET22705.1"/>
    </source>
</evidence>
<feature type="transmembrane region" description="Helical" evidence="1">
    <location>
        <begin position="130"/>
        <end position="149"/>
    </location>
</feature>